<dbReference type="AlphaFoldDB" id="A0A4V2Y376"/>
<name>A0A4V2Y376_9ACTN</name>
<gene>
    <name evidence="2" type="primary">tgmA</name>
    <name evidence="2" type="ORF">E1283_12415</name>
</gene>
<evidence type="ECO:0000256" key="1">
    <source>
        <dbReference type="SAM" id="MobiDB-lite"/>
    </source>
</evidence>
<comment type="caution">
    <text evidence="2">The sequence shown here is derived from an EMBL/GenBank/DDBJ whole genome shotgun (WGS) entry which is preliminary data.</text>
</comment>
<feature type="region of interest" description="Disordered" evidence="1">
    <location>
        <begin position="1"/>
        <end position="26"/>
    </location>
</feature>
<protein>
    <submittedName>
        <fullName evidence="2">Putative ATP-grasp-modified RiPP</fullName>
    </submittedName>
</protein>
<evidence type="ECO:0000313" key="3">
    <source>
        <dbReference type="Proteomes" id="UP000295345"/>
    </source>
</evidence>
<dbReference type="OrthoDB" id="4328286at2"/>
<evidence type="ECO:0000313" key="2">
    <source>
        <dbReference type="EMBL" id="TDC75435.1"/>
    </source>
</evidence>
<dbReference type="NCBIfam" id="TIGR04186">
    <property type="entry name" value="GRASP_targ"/>
    <property type="match status" value="1"/>
</dbReference>
<dbReference type="EMBL" id="SMKI01000106">
    <property type="protein sequence ID" value="TDC75435.1"/>
    <property type="molecule type" value="Genomic_DNA"/>
</dbReference>
<dbReference type="Proteomes" id="UP000295345">
    <property type="component" value="Unassembled WGS sequence"/>
</dbReference>
<accession>A0A4V2Y376</accession>
<dbReference type="RefSeq" id="WP_132818046.1">
    <property type="nucleotide sequence ID" value="NZ_SMKI01000106.1"/>
</dbReference>
<organism evidence="2 3">
    <name type="scientific">Streptomyces hainanensis</name>
    <dbReference type="NCBI Taxonomy" id="402648"/>
    <lineage>
        <taxon>Bacteria</taxon>
        <taxon>Bacillati</taxon>
        <taxon>Actinomycetota</taxon>
        <taxon>Actinomycetes</taxon>
        <taxon>Kitasatosporales</taxon>
        <taxon>Streptomycetaceae</taxon>
        <taxon>Streptomyces</taxon>
    </lineage>
</organism>
<dbReference type="InterPro" id="IPR026496">
    <property type="entry name" value="GRASP_targ"/>
</dbReference>
<feature type="compositionally biased region" description="Polar residues" evidence="1">
    <location>
        <begin position="15"/>
        <end position="24"/>
    </location>
</feature>
<proteinExistence type="predicted"/>
<keyword evidence="3" id="KW-1185">Reference proteome</keyword>
<sequence>MSTLAPPVFPKHVPTDQSPSTGTVQPFGMSTALLSESTGDEASLTVGLSYCPERQVAVTENDIPFIHEPSMKSAFETVSQTREDMQLAVDKANDKD</sequence>
<reference evidence="2 3" key="1">
    <citation type="submission" date="2019-03" db="EMBL/GenBank/DDBJ databases">
        <title>Draft genome sequences of novel Actinobacteria.</title>
        <authorList>
            <person name="Sahin N."/>
            <person name="Ay H."/>
            <person name="Saygin H."/>
        </authorList>
    </citation>
    <scope>NUCLEOTIDE SEQUENCE [LARGE SCALE GENOMIC DNA]</scope>
    <source>
        <strain evidence="2 3">DSM 41900</strain>
    </source>
</reference>